<evidence type="ECO:0000313" key="2">
    <source>
        <dbReference type="Proteomes" id="UP000758155"/>
    </source>
</evidence>
<comment type="caution">
    <text evidence="1">The sequence shown here is derived from an EMBL/GenBank/DDBJ whole genome shotgun (WGS) entry which is preliminary data.</text>
</comment>
<sequence length="629" mass="72709">MNIERTMPRNIERAMKAGRIAQSLFYAFLENTWSYDMRKVCIKRDQDHGLVAVEATDGIGVLGSPGRQNDCETYAGGWFTKFPVESFGKFDDDAKHALLTDRGSIWAFMVMHAAVQALFQDLVNDLQTDIKEVVHYPVEKASRIVHAQGVFGFGSRRHDQLYPDQDEQGDTKGVYEIMLKCGSRIVLDLASAQWDLQDGSGPQAPVTWWAEYWSRWGAAVKYRIPFRSHALKHAAKMESYRMITSQTLIMETNVYFNVFMTSACKAELNFHPNELLDMDRDSYRNAKQRFLTKATTYLQKRANELDSGEHRNILSAFDLRHPEIIAQEPKLRYYANGSLPPVVDMTKFDWKALSRHIQQPSSAVTLKEKKRAVALKKKRSVYKEPNSWQLVFLEDTLPGPKHPVDAQTFHANTVVEELVFHQNAQPELRLEPFQTYPPPQLGVIRPSNDSTLPNSGGKHLVREIGLATRLLHLHEHLFTKRIHDYDTFFKELKDMVHDVHRELIMPWSPLSDCFTVFEVEYEDLFQRDGVEDNIPSINEMEWRARNKSKAEKIGLMKVLKGNLAKEGNTLIDYIAQKLLEMLVELTGQKVVNFQDWWLLHRRRNFAEWRSLVSTDYSVNRFLYGNISHV</sequence>
<dbReference type="OrthoDB" id="3785113at2759"/>
<gene>
    <name evidence="1" type="ORF">E8E12_007648</name>
</gene>
<protein>
    <submittedName>
        <fullName evidence="1">Uncharacterized protein</fullName>
    </submittedName>
</protein>
<proteinExistence type="predicted"/>
<dbReference type="EMBL" id="SWKV01000031">
    <property type="protein sequence ID" value="KAF3039384.1"/>
    <property type="molecule type" value="Genomic_DNA"/>
</dbReference>
<name>A0A9P5C199_9PLEO</name>
<keyword evidence="2" id="KW-1185">Reference proteome</keyword>
<evidence type="ECO:0000313" key="1">
    <source>
        <dbReference type="EMBL" id="KAF3039384.1"/>
    </source>
</evidence>
<organism evidence="1 2">
    <name type="scientific">Didymella heteroderae</name>
    <dbReference type="NCBI Taxonomy" id="1769908"/>
    <lineage>
        <taxon>Eukaryota</taxon>
        <taxon>Fungi</taxon>
        <taxon>Dikarya</taxon>
        <taxon>Ascomycota</taxon>
        <taxon>Pezizomycotina</taxon>
        <taxon>Dothideomycetes</taxon>
        <taxon>Pleosporomycetidae</taxon>
        <taxon>Pleosporales</taxon>
        <taxon>Pleosporineae</taxon>
        <taxon>Didymellaceae</taxon>
        <taxon>Didymella</taxon>
    </lineage>
</organism>
<accession>A0A9P5C199</accession>
<dbReference type="AlphaFoldDB" id="A0A9P5C199"/>
<reference evidence="1" key="1">
    <citation type="submission" date="2019-04" db="EMBL/GenBank/DDBJ databases">
        <title>Sequencing of skin fungus with MAO and IRED activity.</title>
        <authorList>
            <person name="Marsaioli A.J."/>
            <person name="Bonatto J.M.C."/>
            <person name="Reis Junior O."/>
        </authorList>
    </citation>
    <scope>NUCLEOTIDE SEQUENCE</scope>
    <source>
        <strain evidence="1">28M1</strain>
    </source>
</reference>
<dbReference type="Proteomes" id="UP000758155">
    <property type="component" value="Unassembled WGS sequence"/>
</dbReference>